<dbReference type="EMBL" id="OZ034830">
    <property type="protein sequence ID" value="CAL1687295.1"/>
    <property type="molecule type" value="Genomic_DNA"/>
</dbReference>
<reference evidence="1" key="1">
    <citation type="submission" date="2024-04" db="EMBL/GenBank/DDBJ databases">
        <authorList>
            <consortium name="Molecular Ecology Group"/>
        </authorList>
    </citation>
    <scope>NUCLEOTIDE SEQUENCE</scope>
</reference>
<dbReference type="AlphaFoldDB" id="A0AAV2P6P6"/>
<evidence type="ECO:0000313" key="2">
    <source>
        <dbReference type="Proteomes" id="UP001497644"/>
    </source>
</evidence>
<dbReference type="Proteomes" id="UP001497644">
    <property type="component" value="Chromosome 7"/>
</dbReference>
<keyword evidence="2" id="KW-1185">Reference proteome</keyword>
<evidence type="ECO:0000313" key="1">
    <source>
        <dbReference type="EMBL" id="CAL1687295.1"/>
    </source>
</evidence>
<name>A0AAV2P6P6_9HYME</name>
<organism evidence="1 2">
    <name type="scientific">Lasius platythorax</name>
    <dbReference type="NCBI Taxonomy" id="488582"/>
    <lineage>
        <taxon>Eukaryota</taxon>
        <taxon>Metazoa</taxon>
        <taxon>Ecdysozoa</taxon>
        <taxon>Arthropoda</taxon>
        <taxon>Hexapoda</taxon>
        <taxon>Insecta</taxon>
        <taxon>Pterygota</taxon>
        <taxon>Neoptera</taxon>
        <taxon>Endopterygota</taxon>
        <taxon>Hymenoptera</taxon>
        <taxon>Apocrita</taxon>
        <taxon>Aculeata</taxon>
        <taxon>Formicoidea</taxon>
        <taxon>Formicidae</taxon>
        <taxon>Formicinae</taxon>
        <taxon>Lasius</taxon>
        <taxon>Lasius</taxon>
    </lineage>
</organism>
<gene>
    <name evidence="1" type="ORF">LPLAT_LOCUS12525</name>
</gene>
<sequence length="67" mass="8153">MHELFRLTNSKKVQRCQYQGASQSSRFNERRTCWKYNENQRGYASSMTRKKYVYRDRNAFGRSRSTC</sequence>
<protein>
    <submittedName>
        <fullName evidence="1">Uncharacterized protein</fullName>
    </submittedName>
</protein>
<accession>A0AAV2P6P6</accession>
<proteinExistence type="predicted"/>